<evidence type="ECO:0000256" key="7">
    <source>
        <dbReference type="ARBA" id="ARBA00023136"/>
    </source>
</evidence>
<dbReference type="Gene3D" id="1.50.40.10">
    <property type="entry name" value="Mitochondrial carrier domain"/>
    <property type="match status" value="1"/>
</dbReference>
<evidence type="ECO:0000256" key="5">
    <source>
        <dbReference type="ARBA" id="ARBA00022737"/>
    </source>
</evidence>
<comment type="caution">
    <text evidence="10">The sequence shown here is derived from an EMBL/GenBank/DDBJ whole genome shotgun (WGS) entry which is preliminary data.</text>
</comment>
<evidence type="ECO:0000256" key="9">
    <source>
        <dbReference type="RuleBase" id="RU000488"/>
    </source>
</evidence>
<keyword evidence="7 8" id="KW-0472">Membrane</keyword>
<dbReference type="PROSITE" id="PS50920">
    <property type="entry name" value="SOLCAR"/>
    <property type="match status" value="2"/>
</dbReference>
<feature type="repeat" description="Solcar" evidence="8">
    <location>
        <begin position="1"/>
        <end position="61"/>
    </location>
</feature>
<feature type="repeat" description="Solcar" evidence="8">
    <location>
        <begin position="195"/>
        <end position="280"/>
    </location>
</feature>
<feature type="non-terminal residue" evidence="10">
    <location>
        <position position="1"/>
    </location>
</feature>
<dbReference type="SUPFAM" id="SSF103506">
    <property type="entry name" value="Mitochondrial carrier"/>
    <property type="match status" value="2"/>
</dbReference>
<keyword evidence="3 9" id="KW-0813">Transport</keyword>
<keyword evidence="11" id="KW-1185">Reference proteome</keyword>
<organism evidence="10 11">
    <name type="scientific">Larus smithsonianus</name>
    <name type="common">American herring gull</name>
    <dbReference type="NCBI Taxonomy" id="243888"/>
    <lineage>
        <taxon>Eukaryota</taxon>
        <taxon>Metazoa</taxon>
        <taxon>Chordata</taxon>
        <taxon>Craniata</taxon>
        <taxon>Vertebrata</taxon>
        <taxon>Euteleostomi</taxon>
        <taxon>Archelosauria</taxon>
        <taxon>Archosauria</taxon>
        <taxon>Dinosauria</taxon>
        <taxon>Saurischia</taxon>
        <taxon>Theropoda</taxon>
        <taxon>Coelurosauria</taxon>
        <taxon>Aves</taxon>
        <taxon>Neognathae</taxon>
        <taxon>Neoaves</taxon>
        <taxon>Charadriiformes</taxon>
        <taxon>Laridae</taxon>
        <taxon>Larus</taxon>
    </lineage>
</organism>
<keyword evidence="6" id="KW-1133">Transmembrane helix</keyword>
<sequence>QIQGEAKLAGQAQYKGVFSTITTVGRTEGLRSLYRGLVAGLQRQMTFTSLRLGLYDWEKQPHTKGSQHKSLDGAWLVAGCTTGAMVVASPQTTDVVKVRFQTVREGGRCYQGSVDGHRTIAKQEGVHGLCRGGCSPQGARRDGCGTVALNALVHAGPSPNSTRSAIVNCAELRSHAGETYDPTQGTLLQSHLRQESVPCHFASAFRDTFWATLIVSPVDVVKTRYMNVAPGQYRSVGSCALTLLRNEELEAFYKGFVPSFLQLGSWNTVTFVTYEQLKRGLMATRG</sequence>
<accession>A0A852GQQ3</accession>
<evidence type="ECO:0000256" key="1">
    <source>
        <dbReference type="ARBA" id="ARBA00004141"/>
    </source>
</evidence>
<keyword evidence="4 8" id="KW-0812">Transmembrane</keyword>
<dbReference type="EMBL" id="WAAC01011655">
    <property type="protein sequence ID" value="NXX02703.1"/>
    <property type="molecule type" value="Genomic_DNA"/>
</dbReference>
<evidence type="ECO:0000256" key="2">
    <source>
        <dbReference type="ARBA" id="ARBA00006375"/>
    </source>
</evidence>
<keyword evidence="5" id="KW-0677">Repeat</keyword>
<evidence type="ECO:0000256" key="6">
    <source>
        <dbReference type="ARBA" id="ARBA00022989"/>
    </source>
</evidence>
<dbReference type="GO" id="GO:0055085">
    <property type="term" value="P:transmembrane transport"/>
    <property type="evidence" value="ECO:0007669"/>
    <property type="project" value="InterPro"/>
</dbReference>
<dbReference type="GO" id="GO:0016020">
    <property type="term" value="C:membrane"/>
    <property type="evidence" value="ECO:0007669"/>
    <property type="project" value="UniProtKB-SubCell"/>
</dbReference>
<dbReference type="InterPro" id="IPR023395">
    <property type="entry name" value="MCP_dom_sf"/>
</dbReference>
<evidence type="ECO:0000313" key="11">
    <source>
        <dbReference type="Proteomes" id="UP000620207"/>
    </source>
</evidence>
<dbReference type="PANTHER" id="PTHR45618">
    <property type="entry name" value="MITOCHONDRIAL DICARBOXYLATE CARRIER-RELATED"/>
    <property type="match status" value="1"/>
</dbReference>
<evidence type="ECO:0000256" key="4">
    <source>
        <dbReference type="ARBA" id="ARBA00022692"/>
    </source>
</evidence>
<dbReference type="InterPro" id="IPR018108">
    <property type="entry name" value="MCP_transmembrane"/>
</dbReference>
<feature type="non-terminal residue" evidence="10">
    <location>
        <position position="286"/>
    </location>
</feature>
<comment type="similarity">
    <text evidence="2 9">Belongs to the mitochondrial carrier (TC 2.A.29) family.</text>
</comment>
<protein>
    <submittedName>
        <fullName evidence="10">UCP2 protein</fullName>
    </submittedName>
</protein>
<dbReference type="Pfam" id="PF00153">
    <property type="entry name" value="Mito_carr"/>
    <property type="match status" value="3"/>
</dbReference>
<gene>
    <name evidence="10" type="primary">Ucp2</name>
    <name evidence="10" type="ORF">LARSMI_R09142</name>
</gene>
<comment type="subcellular location">
    <subcellularLocation>
        <location evidence="1">Membrane</location>
        <topology evidence="1">Multi-pass membrane protein</topology>
    </subcellularLocation>
</comment>
<evidence type="ECO:0000256" key="3">
    <source>
        <dbReference type="ARBA" id="ARBA00022448"/>
    </source>
</evidence>
<evidence type="ECO:0000256" key="8">
    <source>
        <dbReference type="PROSITE-ProRule" id="PRU00282"/>
    </source>
</evidence>
<dbReference type="InterPro" id="IPR050391">
    <property type="entry name" value="Mito_Metabolite_Transporter"/>
</dbReference>
<evidence type="ECO:0000313" key="10">
    <source>
        <dbReference type="EMBL" id="NXX02703.1"/>
    </source>
</evidence>
<reference evidence="10" key="1">
    <citation type="submission" date="2020-02" db="EMBL/GenBank/DDBJ databases">
        <title>Bird 10,000 Genomes (B10K) Project - Family phase.</title>
        <authorList>
            <person name="Zhang G."/>
        </authorList>
    </citation>
    <scope>NUCLEOTIDE SEQUENCE</scope>
    <source>
        <strain evidence="10">B10K-DU-002-28</strain>
        <tissue evidence="10">Muscle</tissue>
    </source>
</reference>
<dbReference type="Proteomes" id="UP000620207">
    <property type="component" value="Unassembled WGS sequence"/>
</dbReference>
<proteinExistence type="inferred from homology"/>
<dbReference type="AlphaFoldDB" id="A0A852GQQ3"/>
<dbReference type="PRINTS" id="PR00784">
    <property type="entry name" value="MTUNCOUPLING"/>
</dbReference>
<name>A0A852GQQ3_9CHAR</name>
<dbReference type="InterPro" id="IPR002067">
    <property type="entry name" value="MCP"/>
</dbReference>